<dbReference type="Proteomes" id="UP000034448">
    <property type="component" value="Unassembled WGS sequence"/>
</dbReference>
<dbReference type="InterPro" id="IPR020550">
    <property type="entry name" value="Inositol_monophosphatase_CS"/>
</dbReference>
<accession>A0A0G0HVR8</accession>
<keyword evidence="1 3" id="KW-0479">Metal-binding</keyword>
<dbReference type="AlphaFoldDB" id="A0A0G0HVR8"/>
<feature type="binding site" evidence="3">
    <location>
        <position position="80"/>
    </location>
    <ligand>
        <name>Mg(2+)</name>
        <dbReference type="ChEBI" id="CHEBI:18420"/>
        <label>1</label>
        <note>catalytic</note>
    </ligand>
</feature>
<dbReference type="PANTHER" id="PTHR20854:SF4">
    <property type="entry name" value="INOSITOL-1-MONOPHOSPHATASE-RELATED"/>
    <property type="match status" value="1"/>
</dbReference>
<reference evidence="4 5" key="1">
    <citation type="journal article" date="2015" name="Nature">
        <title>rRNA introns, odd ribosomes, and small enigmatic genomes across a large radiation of phyla.</title>
        <authorList>
            <person name="Brown C.T."/>
            <person name="Hug L.A."/>
            <person name="Thomas B.C."/>
            <person name="Sharon I."/>
            <person name="Castelle C.J."/>
            <person name="Singh A."/>
            <person name="Wilkins M.J."/>
            <person name="Williams K.H."/>
            <person name="Banfield J.F."/>
        </authorList>
    </citation>
    <scope>NUCLEOTIDE SEQUENCE [LARGE SCALE GENOMIC DNA]</scope>
</reference>
<dbReference type="EMBL" id="LBSJ01000005">
    <property type="protein sequence ID" value="KKQ16119.1"/>
    <property type="molecule type" value="Genomic_DNA"/>
</dbReference>
<comment type="caution">
    <text evidence="4">The sequence shown here is derived from an EMBL/GenBank/DDBJ whole genome shotgun (WGS) entry which is preliminary data.</text>
</comment>
<feature type="binding site" evidence="3">
    <location>
        <position position="82"/>
    </location>
    <ligand>
        <name>Mg(2+)</name>
        <dbReference type="ChEBI" id="CHEBI:18420"/>
        <label>1</label>
        <note>catalytic</note>
    </ligand>
</feature>
<dbReference type="CDD" id="cd01637">
    <property type="entry name" value="IMPase_like"/>
    <property type="match status" value="1"/>
</dbReference>
<dbReference type="GO" id="GO:0046854">
    <property type="term" value="P:phosphatidylinositol phosphate biosynthetic process"/>
    <property type="evidence" value="ECO:0007669"/>
    <property type="project" value="InterPro"/>
</dbReference>
<dbReference type="Pfam" id="PF00459">
    <property type="entry name" value="Inositol_P"/>
    <property type="match status" value="1"/>
</dbReference>
<dbReference type="PROSITE" id="PS00630">
    <property type="entry name" value="IMP_2"/>
    <property type="match status" value="1"/>
</dbReference>
<feature type="binding site" evidence="3">
    <location>
        <position position="210"/>
    </location>
    <ligand>
        <name>Mg(2+)</name>
        <dbReference type="ChEBI" id="CHEBI:18420"/>
        <label>1</label>
        <note>catalytic</note>
    </ligand>
</feature>
<dbReference type="GO" id="GO:0008934">
    <property type="term" value="F:inositol monophosphate 1-phosphatase activity"/>
    <property type="evidence" value="ECO:0007669"/>
    <property type="project" value="TreeGrafter"/>
</dbReference>
<keyword evidence="2 3" id="KW-0460">Magnesium</keyword>
<name>A0A0G0HVR8_9BACT</name>
<protein>
    <submittedName>
        <fullName evidence="4">Inositol-phosphate phosphatase</fullName>
    </submittedName>
</protein>
<dbReference type="GO" id="GO:0046872">
    <property type="term" value="F:metal ion binding"/>
    <property type="evidence" value="ECO:0007669"/>
    <property type="project" value="UniProtKB-KW"/>
</dbReference>
<evidence type="ECO:0000313" key="4">
    <source>
        <dbReference type="EMBL" id="KKQ16119.1"/>
    </source>
</evidence>
<dbReference type="Gene3D" id="3.30.540.10">
    <property type="entry name" value="Fructose-1,6-Bisphosphatase, subunit A, domain 1"/>
    <property type="match status" value="1"/>
</dbReference>
<comment type="cofactor">
    <cofactor evidence="3">
        <name>Mg(2+)</name>
        <dbReference type="ChEBI" id="CHEBI:18420"/>
    </cofactor>
</comment>
<dbReference type="Gene3D" id="3.40.190.80">
    <property type="match status" value="1"/>
</dbReference>
<organism evidence="4 5">
    <name type="scientific">Candidatus Daviesbacteria bacterium GW2011_GWA1_36_8</name>
    <dbReference type="NCBI Taxonomy" id="1618417"/>
    <lineage>
        <taxon>Bacteria</taxon>
        <taxon>Candidatus Daviesiibacteriota</taxon>
    </lineage>
</organism>
<gene>
    <name evidence="4" type="ORF">US28_C0005G0034</name>
</gene>
<proteinExistence type="predicted"/>
<sequence>MYPKLLEACLLAAKLQLEFFQKNLKITTKSNPKDFVTNVDLESQKIIIKTLRNSTPDSGFIGEEEDNNISTYAPNLFIIDPLDSTSSYIEGLDSFCISIAYLFEGVLTEGMVYKPKTDEIFYAKKGEGAYKIINDKKVELKVNETLLKNAKIGFNSGYSEEAKAKVTENLKILDPQIKSSEKSRSSVLTAIQVAKNEFDLAMFGRVFIWDIAAVKLIIEEAGGIITDWKGNEVKLDLENLKKEYQVLVSSDKLIEEVTQCLN</sequence>
<dbReference type="PANTHER" id="PTHR20854">
    <property type="entry name" value="INOSITOL MONOPHOSPHATASE"/>
    <property type="match status" value="1"/>
</dbReference>
<evidence type="ECO:0000256" key="1">
    <source>
        <dbReference type="ARBA" id="ARBA00022723"/>
    </source>
</evidence>
<evidence type="ECO:0000256" key="3">
    <source>
        <dbReference type="PIRSR" id="PIRSR600760-2"/>
    </source>
</evidence>
<feature type="binding site" evidence="3">
    <location>
        <position position="83"/>
    </location>
    <ligand>
        <name>Mg(2+)</name>
        <dbReference type="ChEBI" id="CHEBI:18420"/>
        <label>1</label>
        <note>catalytic</note>
    </ligand>
</feature>
<evidence type="ECO:0000256" key="2">
    <source>
        <dbReference type="ARBA" id="ARBA00022842"/>
    </source>
</evidence>
<dbReference type="SUPFAM" id="SSF56655">
    <property type="entry name" value="Carbohydrate phosphatase"/>
    <property type="match status" value="1"/>
</dbReference>
<feature type="binding site" evidence="3">
    <location>
        <position position="63"/>
    </location>
    <ligand>
        <name>Mg(2+)</name>
        <dbReference type="ChEBI" id="CHEBI:18420"/>
        <label>1</label>
        <note>catalytic</note>
    </ligand>
</feature>
<evidence type="ECO:0000313" key="5">
    <source>
        <dbReference type="Proteomes" id="UP000034448"/>
    </source>
</evidence>
<dbReference type="GO" id="GO:0007165">
    <property type="term" value="P:signal transduction"/>
    <property type="evidence" value="ECO:0007669"/>
    <property type="project" value="TreeGrafter"/>
</dbReference>
<dbReference type="GO" id="GO:0006020">
    <property type="term" value="P:inositol metabolic process"/>
    <property type="evidence" value="ECO:0007669"/>
    <property type="project" value="TreeGrafter"/>
</dbReference>
<dbReference type="InterPro" id="IPR000760">
    <property type="entry name" value="Inositol_monophosphatase-like"/>
</dbReference>
<dbReference type="PRINTS" id="PR00377">
    <property type="entry name" value="IMPHPHTASES"/>
</dbReference>